<dbReference type="AlphaFoldDB" id="A0A644XUG5"/>
<accession>A0A644XUG5</accession>
<name>A0A644XUG5_9ZZZZ</name>
<comment type="caution">
    <text evidence="1">The sequence shown here is derived from an EMBL/GenBank/DDBJ whole genome shotgun (WGS) entry which is preliminary data.</text>
</comment>
<organism evidence="1">
    <name type="scientific">bioreactor metagenome</name>
    <dbReference type="NCBI Taxonomy" id="1076179"/>
    <lineage>
        <taxon>unclassified sequences</taxon>
        <taxon>metagenomes</taxon>
        <taxon>ecological metagenomes</taxon>
    </lineage>
</organism>
<proteinExistence type="predicted"/>
<gene>
    <name evidence="1" type="ORF">SDC9_65842</name>
</gene>
<sequence length="82" mass="9228">MHIQNSLRLDFAQFEACDQILFGGFHILGFTDSADDLVQVIEGDEQTIQNVSPGLGFSQFIFRTTGNDVLAMFDVDLQRPFE</sequence>
<reference evidence="1" key="1">
    <citation type="submission" date="2019-08" db="EMBL/GenBank/DDBJ databases">
        <authorList>
            <person name="Kucharzyk K."/>
            <person name="Murdoch R.W."/>
            <person name="Higgins S."/>
            <person name="Loffler F."/>
        </authorList>
    </citation>
    <scope>NUCLEOTIDE SEQUENCE</scope>
</reference>
<evidence type="ECO:0000313" key="1">
    <source>
        <dbReference type="EMBL" id="MPM19418.1"/>
    </source>
</evidence>
<protein>
    <submittedName>
        <fullName evidence="1">Uncharacterized protein</fullName>
    </submittedName>
</protein>
<dbReference type="EMBL" id="VSSQ01003173">
    <property type="protein sequence ID" value="MPM19418.1"/>
    <property type="molecule type" value="Genomic_DNA"/>
</dbReference>